<protein>
    <submittedName>
        <fullName evidence="6">Oxysterol-binding protein-related protein 9</fullName>
    </submittedName>
</protein>
<dbReference type="InterPro" id="IPR001849">
    <property type="entry name" value="PH_domain"/>
</dbReference>
<evidence type="ECO:0000313" key="7">
    <source>
        <dbReference type="Proteomes" id="UP000440578"/>
    </source>
</evidence>
<evidence type="ECO:0000256" key="2">
    <source>
        <dbReference type="ARBA" id="ARBA00023055"/>
    </source>
</evidence>
<dbReference type="GO" id="GO:0032934">
    <property type="term" value="F:sterol binding"/>
    <property type="evidence" value="ECO:0007669"/>
    <property type="project" value="TreeGrafter"/>
</dbReference>
<dbReference type="PANTHER" id="PTHR10972:SF200">
    <property type="entry name" value="OXYSTEROL-BINDING PROTEIN-RELATED PROTEIN 9"/>
    <property type="match status" value="1"/>
</dbReference>
<name>A0A6A4X6Y8_AMPAM</name>
<sequence length="408" mass="44851">MEGALSKWTNVMKGWQIRWFVLDEQAGLFSYYTSKEKMMRNARRGCVRLKGAVIGIDDEDDTLFTITVDGKTFHLQARDGDERDGWIRALENAISLLTHNNHRIKRWDPRLPQPTMADFDRQLVESDAYLQLLIQQAQALERRQAACTSSQERNRLTTIIDNVNDMLDAIKHTIVRLQIAKVSGSLAFGNEVQPVVGVYQPSNATPLPPSAARSDAAVRRAIKEADENAPGVLRDTEVGTGVEIGSEVREAAASSREPPGRPTAATTLAPTSITRFVQEVPETSYSSSEDEDWFDTEDAAGSHHRPASPARPVRPPAADGAAAGAPPTPAPEAGPPSGADYDAAYEEEEGDLGSMEGHGSVVSHLLSQLRIGMDLTRVVLPTFILERRSLLEMYADFFSHSDLFASRW</sequence>
<dbReference type="InterPro" id="IPR037239">
    <property type="entry name" value="OSBP_sf"/>
</dbReference>
<dbReference type="SUPFAM" id="SSF50729">
    <property type="entry name" value="PH domain-like"/>
    <property type="match status" value="1"/>
</dbReference>
<reference evidence="6 7" key="1">
    <citation type="submission" date="2019-07" db="EMBL/GenBank/DDBJ databases">
        <title>Draft genome assembly of a fouling barnacle, Amphibalanus amphitrite (Darwin, 1854): The first reference genome for Thecostraca.</title>
        <authorList>
            <person name="Kim W."/>
        </authorList>
    </citation>
    <scope>NUCLEOTIDE SEQUENCE [LARGE SCALE GENOMIC DNA]</scope>
    <source>
        <strain evidence="6">SNU_AA5</strain>
        <tissue evidence="6">Soma without cirri and trophi</tissue>
    </source>
</reference>
<dbReference type="AlphaFoldDB" id="A0A6A4X6Y8"/>
<dbReference type="GO" id="GO:0005829">
    <property type="term" value="C:cytosol"/>
    <property type="evidence" value="ECO:0007669"/>
    <property type="project" value="TreeGrafter"/>
</dbReference>
<dbReference type="Gene3D" id="1.10.287.2720">
    <property type="match status" value="1"/>
</dbReference>
<dbReference type="Pfam" id="PF00169">
    <property type="entry name" value="PH"/>
    <property type="match status" value="1"/>
</dbReference>
<dbReference type="Gene3D" id="2.30.29.30">
    <property type="entry name" value="Pleckstrin-homology domain (PH domain)/Phosphotyrosine-binding domain (PTB)"/>
    <property type="match status" value="1"/>
</dbReference>
<dbReference type="PROSITE" id="PS50003">
    <property type="entry name" value="PH_DOMAIN"/>
    <property type="match status" value="1"/>
</dbReference>
<dbReference type="Pfam" id="PF01237">
    <property type="entry name" value="Oxysterol_BP"/>
    <property type="match status" value="1"/>
</dbReference>
<comment type="caution">
    <text evidence="6">The sequence shown here is derived from an EMBL/GenBank/DDBJ whole genome shotgun (WGS) entry which is preliminary data.</text>
</comment>
<dbReference type="CDD" id="cd13290">
    <property type="entry name" value="PH_ORP9"/>
    <property type="match status" value="1"/>
</dbReference>
<feature type="domain" description="PH" evidence="5">
    <location>
        <begin position="1"/>
        <end position="95"/>
    </location>
</feature>
<evidence type="ECO:0000313" key="6">
    <source>
        <dbReference type="EMBL" id="KAF0313209.1"/>
    </source>
</evidence>
<proteinExistence type="predicted"/>
<evidence type="ECO:0000259" key="5">
    <source>
        <dbReference type="PROSITE" id="PS50003"/>
    </source>
</evidence>
<dbReference type="GO" id="GO:0005794">
    <property type="term" value="C:Golgi apparatus"/>
    <property type="evidence" value="ECO:0007669"/>
    <property type="project" value="TreeGrafter"/>
</dbReference>
<dbReference type="GO" id="GO:0006869">
    <property type="term" value="P:lipid transport"/>
    <property type="evidence" value="ECO:0007669"/>
    <property type="project" value="UniProtKB-KW"/>
</dbReference>
<dbReference type="SMART" id="SM00233">
    <property type="entry name" value="PH"/>
    <property type="match status" value="1"/>
</dbReference>
<evidence type="ECO:0000256" key="3">
    <source>
        <dbReference type="ARBA" id="ARBA00023121"/>
    </source>
</evidence>
<keyword evidence="1" id="KW-0813">Transport</keyword>
<dbReference type="EMBL" id="VIIS01000104">
    <property type="protein sequence ID" value="KAF0313209.1"/>
    <property type="molecule type" value="Genomic_DNA"/>
</dbReference>
<gene>
    <name evidence="6" type="primary">osbpl9</name>
    <name evidence="6" type="ORF">FJT64_016203</name>
</gene>
<dbReference type="GO" id="GO:0016020">
    <property type="term" value="C:membrane"/>
    <property type="evidence" value="ECO:0007669"/>
    <property type="project" value="TreeGrafter"/>
</dbReference>
<keyword evidence="7" id="KW-1185">Reference proteome</keyword>
<feature type="compositionally biased region" description="Low complexity" evidence="4">
    <location>
        <begin position="307"/>
        <end position="325"/>
    </location>
</feature>
<evidence type="ECO:0000256" key="4">
    <source>
        <dbReference type="SAM" id="MobiDB-lite"/>
    </source>
</evidence>
<feature type="compositionally biased region" description="Acidic residues" evidence="4">
    <location>
        <begin position="288"/>
        <end position="298"/>
    </location>
</feature>
<dbReference type="OrthoDB" id="14833at2759"/>
<feature type="region of interest" description="Disordered" evidence="4">
    <location>
        <begin position="248"/>
        <end position="342"/>
    </location>
</feature>
<dbReference type="InterPro" id="IPR000648">
    <property type="entry name" value="Oxysterol-bd"/>
</dbReference>
<keyword evidence="2" id="KW-0445">Lipid transport</keyword>
<keyword evidence="3" id="KW-0446">Lipid-binding</keyword>
<dbReference type="SUPFAM" id="SSF144000">
    <property type="entry name" value="Oxysterol-binding protein-like"/>
    <property type="match status" value="1"/>
</dbReference>
<feature type="compositionally biased region" description="Polar residues" evidence="4">
    <location>
        <begin position="264"/>
        <end position="287"/>
    </location>
</feature>
<dbReference type="Proteomes" id="UP000440578">
    <property type="component" value="Unassembled WGS sequence"/>
</dbReference>
<dbReference type="FunFam" id="2.30.29.30:FF:000089">
    <property type="entry name" value="Oxysterol-binding protein"/>
    <property type="match status" value="1"/>
</dbReference>
<dbReference type="PANTHER" id="PTHR10972">
    <property type="entry name" value="OXYSTEROL-BINDING PROTEIN-RELATED"/>
    <property type="match status" value="1"/>
</dbReference>
<accession>A0A6A4X6Y8</accession>
<evidence type="ECO:0000256" key="1">
    <source>
        <dbReference type="ARBA" id="ARBA00022448"/>
    </source>
</evidence>
<organism evidence="6 7">
    <name type="scientific">Amphibalanus amphitrite</name>
    <name type="common">Striped barnacle</name>
    <name type="synonym">Balanus amphitrite</name>
    <dbReference type="NCBI Taxonomy" id="1232801"/>
    <lineage>
        <taxon>Eukaryota</taxon>
        <taxon>Metazoa</taxon>
        <taxon>Ecdysozoa</taxon>
        <taxon>Arthropoda</taxon>
        <taxon>Crustacea</taxon>
        <taxon>Multicrustacea</taxon>
        <taxon>Cirripedia</taxon>
        <taxon>Thoracica</taxon>
        <taxon>Thoracicalcarea</taxon>
        <taxon>Balanomorpha</taxon>
        <taxon>Balanoidea</taxon>
        <taxon>Balanidae</taxon>
        <taxon>Amphibalaninae</taxon>
        <taxon>Amphibalanus</taxon>
    </lineage>
</organism>
<dbReference type="InterPro" id="IPR011993">
    <property type="entry name" value="PH-like_dom_sf"/>
</dbReference>